<reference evidence="5 6" key="1">
    <citation type="submission" date="2015-04" db="EMBL/GenBank/DDBJ databases">
        <authorList>
            <person name="Syromyatnikov M.Y."/>
            <person name="Popov V.N."/>
        </authorList>
    </citation>
    <scope>NUCLEOTIDE SEQUENCE [LARGE SCALE GENOMIC DNA]</scope>
    <source>
        <strain evidence="5 6">CECT 5292</strain>
    </source>
</reference>
<protein>
    <submittedName>
        <fullName evidence="5">Prophage CP4-57 integrase</fullName>
    </submittedName>
</protein>
<dbReference type="PANTHER" id="PTHR30629">
    <property type="entry name" value="PROPHAGE INTEGRASE"/>
    <property type="match status" value="1"/>
</dbReference>
<evidence type="ECO:0000256" key="1">
    <source>
        <dbReference type="ARBA" id="ARBA00008857"/>
    </source>
</evidence>
<dbReference type="InterPro" id="IPR002104">
    <property type="entry name" value="Integrase_catalytic"/>
</dbReference>
<comment type="similarity">
    <text evidence="1">Belongs to the 'phage' integrase family.</text>
</comment>
<dbReference type="GO" id="GO:0003677">
    <property type="term" value="F:DNA binding"/>
    <property type="evidence" value="ECO:0007669"/>
    <property type="project" value="InterPro"/>
</dbReference>
<sequence length="229" mass="26151">MDWARARGYVEGENPARLRGHLDNILAKTAKVKRVKHHPAVPYKQISEFMEQLRERTGSSALALEFMILTAARTGEVRGAKWKEVDLTTNVWTVPAERMKAGREHRIPLSKRAVAILMSIQSNRNPEEFVFPGWKAGTGLSDGALLALMKKIAFGPYTPHGFRSTFRDWAAEEAYEFSNETVELALAHTIKNKAEAAYRRGDQLERRRELMAAWANYIDQQVEQQEQRK</sequence>
<dbReference type="GO" id="GO:0006310">
    <property type="term" value="P:DNA recombination"/>
    <property type="evidence" value="ECO:0007669"/>
    <property type="project" value="UniProtKB-KW"/>
</dbReference>
<gene>
    <name evidence="5" type="primary">intA_3</name>
    <name evidence="5" type="ORF">NIG5292_02803</name>
</gene>
<dbReference type="InterPro" id="IPR011010">
    <property type="entry name" value="DNA_brk_join_enz"/>
</dbReference>
<dbReference type="CDD" id="cd00801">
    <property type="entry name" value="INT_P4_C"/>
    <property type="match status" value="1"/>
</dbReference>
<name>A0A0U1NPX4_9RHOB</name>
<dbReference type="Proteomes" id="UP000048949">
    <property type="component" value="Unassembled WGS sequence"/>
</dbReference>
<dbReference type="GO" id="GO:0015074">
    <property type="term" value="P:DNA integration"/>
    <property type="evidence" value="ECO:0007669"/>
    <property type="project" value="UniProtKB-KW"/>
</dbReference>
<dbReference type="PROSITE" id="PS51898">
    <property type="entry name" value="TYR_RECOMBINASE"/>
    <property type="match status" value="1"/>
</dbReference>
<keyword evidence="3" id="KW-0233">DNA recombination</keyword>
<accession>A0A0U1NPX4</accession>
<evidence type="ECO:0000256" key="3">
    <source>
        <dbReference type="ARBA" id="ARBA00023172"/>
    </source>
</evidence>
<dbReference type="Gene3D" id="1.10.443.10">
    <property type="entry name" value="Intergrase catalytic core"/>
    <property type="match status" value="1"/>
</dbReference>
<proteinExistence type="inferred from homology"/>
<organism evidence="5 6">
    <name type="scientific">Nereida ignava</name>
    <dbReference type="NCBI Taxonomy" id="282199"/>
    <lineage>
        <taxon>Bacteria</taxon>
        <taxon>Pseudomonadati</taxon>
        <taxon>Pseudomonadota</taxon>
        <taxon>Alphaproteobacteria</taxon>
        <taxon>Rhodobacterales</taxon>
        <taxon>Roseobacteraceae</taxon>
        <taxon>Nereida</taxon>
    </lineage>
</organism>
<dbReference type="AlphaFoldDB" id="A0A0U1NPX4"/>
<dbReference type="EMBL" id="CVQV01000035">
    <property type="protein sequence ID" value="CRK76736.1"/>
    <property type="molecule type" value="Genomic_DNA"/>
</dbReference>
<feature type="domain" description="Tyr recombinase" evidence="4">
    <location>
        <begin position="36"/>
        <end position="212"/>
    </location>
</feature>
<dbReference type="STRING" id="282199.GCA_001049735_02802"/>
<keyword evidence="2" id="KW-0229">DNA integration</keyword>
<evidence type="ECO:0000313" key="6">
    <source>
        <dbReference type="Proteomes" id="UP000048949"/>
    </source>
</evidence>
<evidence type="ECO:0000313" key="5">
    <source>
        <dbReference type="EMBL" id="CRK76736.1"/>
    </source>
</evidence>
<keyword evidence="6" id="KW-1185">Reference proteome</keyword>
<dbReference type="PANTHER" id="PTHR30629:SF2">
    <property type="entry name" value="PROPHAGE INTEGRASE INTS-RELATED"/>
    <property type="match status" value="1"/>
</dbReference>
<evidence type="ECO:0000259" key="4">
    <source>
        <dbReference type="PROSITE" id="PS51898"/>
    </source>
</evidence>
<dbReference type="SUPFAM" id="SSF56349">
    <property type="entry name" value="DNA breaking-rejoining enzymes"/>
    <property type="match status" value="1"/>
</dbReference>
<dbReference type="InterPro" id="IPR050808">
    <property type="entry name" value="Phage_Integrase"/>
</dbReference>
<dbReference type="InterPro" id="IPR013762">
    <property type="entry name" value="Integrase-like_cat_sf"/>
</dbReference>
<dbReference type="Pfam" id="PF00589">
    <property type="entry name" value="Phage_integrase"/>
    <property type="match status" value="1"/>
</dbReference>
<evidence type="ECO:0000256" key="2">
    <source>
        <dbReference type="ARBA" id="ARBA00022908"/>
    </source>
</evidence>